<dbReference type="EMBL" id="FQVY01000004">
    <property type="protein sequence ID" value="SHG46884.1"/>
    <property type="molecule type" value="Genomic_DNA"/>
</dbReference>
<sequence>MLTLIFGLTYLILIGTTYANARRVGKEGRLLGATLSRARWDDAEVQAILHRYRRQIDHIFLLTVLAAAPFFFLERWPSLLLLQMALVYGCCLFLTSRLRVGAFQSLLALKRRRGWCLGTPITLPVDLRAVAARRELPLSPLWFLPALGLCVALFLLLPLARPSMRPAAASLAALHLATCLFCLWRSGKGAGRVRTYCADSEVNLRCNRQVYRLWSAFWASTAFGEGVLFLLLFFALFPSQPLRFPLWAFFPLFALAGAGAALFFQARLEQVQQAATAEVGGPFLADDDEYWAAGYYCNSRDPRDRTEERDPFLSPYNRAHPRGRWKARASYLFLALILIPVFGLLLRLDFTPLRLQIDGAQVRIAAPAFGYRFDAAELESITLVDEIEGSAVRTGGGSTSEYDMGNYSSTAYGQCKFYIYKKNPPFIQMVVGGKYVFLNGKTQGETMAYYRALEALTNE</sequence>
<accession>A0AAQ1MF79</accession>
<dbReference type="EMBL" id="WWVX01000003">
    <property type="protein sequence ID" value="MZL69417.1"/>
    <property type="molecule type" value="Genomic_DNA"/>
</dbReference>
<feature type="transmembrane region" description="Helical" evidence="1">
    <location>
        <begin position="329"/>
        <end position="348"/>
    </location>
</feature>
<name>A0AAQ1MF79_9FIRM</name>
<feature type="transmembrane region" description="Helical" evidence="1">
    <location>
        <begin position="244"/>
        <end position="264"/>
    </location>
</feature>
<feature type="transmembrane region" description="Helical" evidence="1">
    <location>
        <begin position="213"/>
        <end position="238"/>
    </location>
</feature>
<feature type="transmembrane region" description="Helical" evidence="1">
    <location>
        <begin position="141"/>
        <end position="160"/>
    </location>
</feature>
<protein>
    <submittedName>
        <fullName evidence="3">Uncharacterized membrane protein</fullName>
    </submittedName>
</protein>
<feature type="transmembrane region" description="Helical" evidence="1">
    <location>
        <begin position="166"/>
        <end position="184"/>
    </location>
</feature>
<keyword evidence="1" id="KW-0812">Transmembrane</keyword>
<reference evidence="4" key="1">
    <citation type="submission" date="2016-11" db="EMBL/GenBank/DDBJ databases">
        <authorList>
            <person name="Jaros S."/>
            <person name="Januszkiewicz K."/>
            <person name="Wedrychowicz H."/>
        </authorList>
    </citation>
    <scope>NUCLEOTIDE SEQUENCE [LARGE SCALE GENOMIC DNA]</scope>
    <source>
        <strain evidence="4">DSM 4029</strain>
    </source>
</reference>
<evidence type="ECO:0000313" key="2">
    <source>
        <dbReference type="EMBL" id="MZL69417.1"/>
    </source>
</evidence>
<feature type="transmembrane region" description="Helical" evidence="1">
    <location>
        <begin position="76"/>
        <end position="95"/>
    </location>
</feature>
<reference evidence="3" key="2">
    <citation type="submission" date="2016-11" db="EMBL/GenBank/DDBJ databases">
        <authorList>
            <person name="Varghese N."/>
            <person name="Submissions S."/>
        </authorList>
    </citation>
    <scope>NUCLEOTIDE SEQUENCE</scope>
    <source>
        <strain evidence="3">DSM 4029</strain>
    </source>
</reference>
<keyword evidence="1" id="KW-0472">Membrane</keyword>
<proteinExistence type="predicted"/>
<evidence type="ECO:0000313" key="5">
    <source>
        <dbReference type="Proteomes" id="UP000474718"/>
    </source>
</evidence>
<comment type="caution">
    <text evidence="3">The sequence shown here is derived from an EMBL/GenBank/DDBJ whole genome shotgun (WGS) entry which is preliminary data.</text>
</comment>
<keyword evidence="1" id="KW-1133">Transmembrane helix</keyword>
<dbReference type="Proteomes" id="UP000474718">
    <property type="component" value="Unassembled WGS sequence"/>
</dbReference>
<gene>
    <name evidence="2" type="ORF">GT747_06505</name>
    <name evidence="3" type="ORF">SAMN05444424_2484</name>
</gene>
<keyword evidence="5" id="KW-1185">Reference proteome</keyword>
<reference evidence="2 5" key="3">
    <citation type="journal article" date="2019" name="Nat. Med.">
        <title>A library of human gut bacterial isolates paired with longitudinal multiomics data enables mechanistic microbiome research.</title>
        <authorList>
            <person name="Poyet M."/>
            <person name="Groussin M."/>
            <person name="Gibbons S.M."/>
            <person name="Avila-Pacheco J."/>
            <person name="Jiang X."/>
            <person name="Kearney S.M."/>
            <person name="Perrotta A.R."/>
            <person name="Berdy B."/>
            <person name="Zhao S."/>
            <person name="Lieberman T.D."/>
            <person name="Swanson P.K."/>
            <person name="Smith M."/>
            <person name="Roesemann S."/>
            <person name="Alexander J.E."/>
            <person name="Rich S.A."/>
            <person name="Livny J."/>
            <person name="Vlamakis H."/>
            <person name="Clish C."/>
            <person name="Bullock K."/>
            <person name="Deik A."/>
            <person name="Scott J."/>
            <person name="Pierce K.A."/>
            <person name="Xavier R.J."/>
            <person name="Alm E.J."/>
        </authorList>
    </citation>
    <scope>NUCLEOTIDE SEQUENCE [LARGE SCALE GENOMIC DNA]</scope>
    <source>
        <strain evidence="2 5">BIOML-A2</strain>
    </source>
</reference>
<organism evidence="3 4">
    <name type="scientific">Bittarella massiliensis</name>
    <name type="common">ex Durand et al. 2017</name>
    <dbReference type="NCBI Taxonomy" id="1720313"/>
    <lineage>
        <taxon>Bacteria</taxon>
        <taxon>Bacillati</taxon>
        <taxon>Bacillota</taxon>
        <taxon>Clostridia</taxon>
        <taxon>Eubacteriales</taxon>
        <taxon>Oscillospiraceae</taxon>
        <taxon>Bittarella (ex Durand et al. 2017)</taxon>
    </lineage>
</organism>
<evidence type="ECO:0000313" key="3">
    <source>
        <dbReference type="EMBL" id="SHG46884.1"/>
    </source>
</evidence>
<dbReference type="AlphaFoldDB" id="A0AAQ1MF79"/>
<evidence type="ECO:0000256" key="1">
    <source>
        <dbReference type="SAM" id="Phobius"/>
    </source>
</evidence>
<dbReference type="Proteomes" id="UP000184089">
    <property type="component" value="Unassembled WGS sequence"/>
</dbReference>
<evidence type="ECO:0000313" key="4">
    <source>
        <dbReference type="Proteomes" id="UP000184089"/>
    </source>
</evidence>
<dbReference type="RefSeq" id="WP_021661115.1">
    <property type="nucleotide sequence ID" value="NZ_FQVY01000004.1"/>
</dbReference>